<organism evidence="1 2">
    <name type="scientific">Nocardiopsis terrae</name>
    <dbReference type="NCBI Taxonomy" id="372655"/>
    <lineage>
        <taxon>Bacteria</taxon>
        <taxon>Bacillati</taxon>
        <taxon>Actinomycetota</taxon>
        <taxon>Actinomycetes</taxon>
        <taxon>Streptosporangiales</taxon>
        <taxon>Nocardiopsidaceae</taxon>
        <taxon>Nocardiopsis</taxon>
    </lineage>
</organism>
<evidence type="ECO:0000313" key="1">
    <source>
        <dbReference type="EMBL" id="MBE1460034.1"/>
    </source>
</evidence>
<reference evidence="1 2" key="1">
    <citation type="submission" date="2020-10" db="EMBL/GenBank/DDBJ databases">
        <title>Sequencing the genomes of 1000 actinobacteria strains.</title>
        <authorList>
            <person name="Klenk H.-P."/>
        </authorList>
    </citation>
    <scope>NUCLEOTIDE SEQUENCE [LARGE SCALE GENOMIC DNA]</scope>
    <source>
        <strain evidence="1 2">DSM 45157</strain>
    </source>
</reference>
<protein>
    <submittedName>
        <fullName evidence="1">Uncharacterized protein</fullName>
    </submittedName>
</protein>
<accession>A0ABR9HLZ8</accession>
<dbReference type="RefSeq" id="WP_191273950.1">
    <property type="nucleotide sequence ID" value="NZ_BMXJ01000007.1"/>
</dbReference>
<comment type="caution">
    <text evidence="1">The sequence shown here is derived from an EMBL/GenBank/DDBJ whole genome shotgun (WGS) entry which is preliminary data.</text>
</comment>
<dbReference type="Proteomes" id="UP000598217">
    <property type="component" value="Unassembled WGS sequence"/>
</dbReference>
<proteinExistence type="predicted"/>
<name>A0ABR9HLZ8_9ACTN</name>
<gene>
    <name evidence="1" type="ORF">H4W79_004248</name>
</gene>
<evidence type="ECO:0000313" key="2">
    <source>
        <dbReference type="Proteomes" id="UP000598217"/>
    </source>
</evidence>
<sequence>MTPDRRPGASLSGSTTEPPLRVVDIIGRAIIEPRRSPALGDPVARVQRLLWEALDPPTR</sequence>
<dbReference type="EMBL" id="JADBDY010000001">
    <property type="protein sequence ID" value="MBE1460034.1"/>
    <property type="molecule type" value="Genomic_DNA"/>
</dbReference>
<keyword evidence="2" id="KW-1185">Reference proteome</keyword>